<dbReference type="Proteomes" id="UP000316714">
    <property type="component" value="Unassembled WGS sequence"/>
</dbReference>
<evidence type="ECO:0000313" key="2">
    <source>
        <dbReference type="EMBL" id="TWT37359.1"/>
    </source>
</evidence>
<evidence type="ECO:0000259" key="1">
    <source>
        <dbReference type="Pfam" id="PF11984"/>
    </source>
</evidence>
<dbReference type="AlphaFoldDB" id="A0A5C5VHG5"/>
<dbReference type="Pfam" id="PF11984">
    <property type="entry name" value="DUF3485"/>
    <property type="match status" value="1"/>
</dbReference>
<accession>A0A5C5VHG5</accession>
<dbReference type="RefSeq" id="WP_146564701.1">
    <property type="nucleotide sequence ID" value="NZ_SIHJ01000001.1"/>
</dbReference>
<name>A0A5C5VHG5_9BACT</name>
<gene>
    <name evidence="2" type="ORF">KOR34_23080</name>
</gene>
<evidence type="ECO:0000313" key="3">
    <source>
        <dbReference type="Proteomes" id="UP000316714"/>
    </source>
</evidence>
<organism evidence="2 3">
    <name type="scientific">Posidoniimonas corsicana</name>
    <dbReference type="NCBI Taxonomy" id="1938618"/>
    <lineage>
        <taxon>Bacteria</taxon>
        <taxon>Pseudomonadati</taxon>
        <taxon>Planctomycetota</taxon>
        <taxon>Planctomycetia</taxon>
        <taxon>Pirellulales</taxon>
        <taxon>Lacipirellulaceae</taxon>
        <taxon>Posidoniimonas</taxon>
    </lineage>
</organism>
<keyword evidence="3" id="KW-1185">Reference proteome</keyword>
<comment type="caution">
    <text evidence="2">The sequence shown here is derived from an EMBL/GenBank/DDBJ whole genome shotgun (WGS) entry which is preliminary data.</text>
</comment>
<dbReference type="OrthoDB" id="288208at2"/>
<sequence length="250" mass="27838">MLRFVPLALAFVAVVGVGVYDGMLNHRWTPNVEAEQCAKLLDLVPESIGPWKGESYETSDEILRTAGAEGYVSRLYKNEETGEQVKIWLIVGPFKHVIRHTPDICYPSNDFSRYEKKIGSYKFDVPEVQGENQFNTAAFRKGGVSERVFWSWHKPDDTGTVTWFASPSMRVNRETYPGTPALFKLYFTTSVDPEAPLEDNASNEFAEVFLPMLNQMILARENPEAAGAAAEVYAEKVGLDASDPGDGAES</sequence>
<dbReference type="EMBL" id="SIHJ01000001">
    <property type="protein sequence ID" value="TWT37359.1"/>
    <property type="molecule type" value="Genomic_DNA"/>
</dbReference>
<protein>
    <recommendedName>
        <fullName evidence="1">Methanolan biosynthesis EpsI domain-containing protein</fullName>
    </recommendedName>
</protein>
<proteinExistence type="predicted"/>
<feature type="domain" description="Methanolan biosynthesis EpsI" evidence="1">
    <location>
        <begin position="10"/>
        <end position="162"/>
    </location>
</feature>
<reference evidence="2 3" key="1">
    <citation type="submission" date="2019-02" db="EMBL/GenBank/DDBJ databases">
        <title>Deep-cultivation of Planctomycetes and their phenomic and genomic characterization uncovers novel biology.</title>
        <authorList>
            <person name="Wiegand S."/>
            <person name="Jogler M."/>
            <person name="Boedeker C."/>
            <person name="Pinto D."/>
            <person name="Vollmers J."/>
            <person name="Rivas-Marin E."/>
            <person name="Kohn T."/>
            <person name="Peeters S.H."/>
            <person name="Heuer A."/>
            <person name="Rast P."/>
            <person name="Oberbeckmann S."/>
            <person name="Bunk B."/>
            <person name="Jeske O."/>
            <person name="Meyerdierks A."/>
            <person name="Storesund J.E."/>
            <person name="Kallscheuer N."/>
            <person name="Luecker S."/>
            <person name="Lage O.M."/>
            <person name="Pohl T."/>
            <person name="Merkel B.J."/>
            <person name="Hornburger P."/>
            <person name="Mueller R.-W."/>
            <person name="Bruemmer F."/>
            <person name="Labrenz M."/>
            <person name="Spormann A.M."/>
            <person name="Op Den Camp H."/>
            <person name="Overmann J."/>
            <person name="Amann R."/>
            <person name="Jetten M.S.M."/>
            <person name="Mascher T."/>
            <person name="Medema M.H."/>
            <person name="Devos D.P."/>
            <person name="Kaster A.-K."/>
            <person name="Ovreas L."/>
            <person name="Rohde M."/>
            <person name="Galperin M.Y."/>
            <person name="Jogler C."/>
        </authorList>
    </citation>
    <scope>NUCLEOTIDE SEQUENCE [LARGE SCALE GENOMIC DNA]</scope>
    <source>
        <strain evidence="2 3">KOR34</strain>
    </source>
</reference>
<dbReference type="InterPro" id="IPR014263">
    <property type="entry name" value="Methanolan_biosynth_EpsI"/>
</dbReference>